<dbReference type="RefSeq" id="XP_062645591.1">
    <property type="nucleotide sequence ID" value="XM_062797622.1"/>
</dbReference>
<evidence type="ECO:0000313" key="1">
    <source>
        <dbReference type="EMBL" id="KAK4121820.1"/>
    </source>
</evidence>
<proteinExistence type="predicted"/>
<dbReference type="EMBL" id="MU853232">
    <property type="protein sequence ID" value="KAK4121820.1"/>
    <property type="molecule type" value="Genomic_DNA"/>
</dbReference>
<reference evidence="1" key="1">
    <citation type="journal article" date="2023" name="Mol. Phylogenet. Evol.">
        <title>Genome-scale phylogeny and comparative genomics of the fungal order Sordariales.</title>
        <authorList>
            <person name="Hensen N."/>
            <person name="Bonometti L."/>
            <person name="Westerberg I."/>
            <person name="Brannstrom I.O."/>
            <person name="Guillou S."/>
            <person name="Cros-Aarteil S."/>
            <person name="Calhoun S."/>
            <person name="Haridas S."/>
            <person name="Kuo A."/>
            <person name="Mondo S."/>
            <person name="Pangilinan J."/>
            <person name="Riley R."/>
            <person name="LaButti K."/>
            <person name="Andreopoulos B."/>
            <person name="Lipzen A."/>
            <person name="Chen C."/>
            <person name="Yan M."/>
            <person name="Daum C."/>
            <person name="Ng V."/>
            <person name="Clum A."/>
            <person name="Steindorff A."/>
            <person name="Ohm R.A."/>
            <person name="Martin F."/>
            <person name="Silar P."/>
            <person name="Natvig D.O."/>
            <person name="Lalanne C."/>
            <person name="Gautier V."/>
            <person name="Ament-Velasquez S.L."/>
            <person name="Kruys A."/>
            <person name="Hutchinson M.I."/>
            <person name="Powell A.J."/>
            <person name="Barry K."/>
            <person name="Miller A.N."/>
            <person name="Grigoriev I.V."/>
            <person name="Debuchy R."/>
            <person name="Gladieux P."/>
            <person name="Hiltunen Thoren M."/>
            <person name="Johannesson H."/>
        </authorList>
    </citation>
    <scope>NUCLEOTIDE SEQUENCE</scope>
    <source>
        <strain evidence="1">CBS 731.68</strain>
    </source>
</reference>
<gene>
    <name evidence="1" type="ORF">N657DRAFT_98387</name>
</gene>
<sequence>MLVDRSAATGCKSGGIGETMVELYHNRMKIVNVRMEDWRFQKPKRWDTVGIRWVVIGRVGSESVALALGRSSQPVHRDGTAILPLSDRAQFPALLFFHPLHLVVVLNSRLLRTQTMWRLREGNCSRVAAQKGRVMREDGYRERGRVARDSK</sequence>
<comment type="caution">
    <text evidence="1">The sequence shown here is derived from an EMBL/GenBank/DDBJ whole genome shotgun (WGS) entry which is preliminary data.</text>
</comment>
<name>A0AAN6Z189_9PEZI</name>
<dbReference type="AlphaFoldDB" id="A0AAN6Z189"/>
<dbReference type="GeneID" id="87834401"/>
<dbReference type="Proteomes" id="UP001302602">
    <property type="component" value="Unassembled WGS sequence"/>
</dbReference>
<protein>
    <submittedName>
        <fullName evidence="1">Uncharacterized protein</fullName>
    </submittedName>
</protein>
<evidence type="ECO:0000313" key="2">
    <source>
        <dbReference type="Proteomes" id="UP001302602"/>
    </source>
</evidence>
<reference evidence="1" key="2">
    <citation type="submission" date="2023-05" db="EMBL/GenBank/DDBJ databases">
        <authorList>
            <consortium name="Lawrence Berkeley National Laboratory"/>
            <person name="Steindorff A."/>
            <person name="Hensen N."/>
            <person name="Bonometti L."/>
            <person name="Westerberg I."/>
            <person name="Brannstrom I.O."/>
            <person name="Guillou S."/>
            <person name="Cros-Aarteil S."/>
            <person name="Calhoun S."/>
            <person name="Haridas S."/>
            <person name="Kuo A."/>
            <person name="Mondo S."/>
            <person name="Pangilinan J."/>
            <person name="Riley R."/>
            <person name="Labutti K."/>
            <person name="Andreopoulos B."/>
            <person name="Lipzen A."/>
            <person name="Chen C."/>
            <person name="Yanf M."/>
            <person name="Daum C."/>
            <person name="Ng V."/>
            <person name="Clum A."/>
            <person name="Ohm R."/>
            <person name="Martin F."/>
            <person name="Silar P."/>
            <person name="Natvig D."/>
            <person name="Lalanne C."/>
            <person name="Gautier V."/>
            <person name="Ament-Velasquez S.L."/>
            <person name="Kruys A."/>
            <person name="Hutchinson M.I."/>
            <person name="Powell A.J."/>
            <person name="Barry K."/>
            <person name="Miller A.N."/>
            <person name="Grigoriev I.V."/>
            <person name="Debuchy R."/>
            <person name="Gladieux P."/>
            <person name="Thoren M.H."/>
            <person name="Johannesson H."/>
        </authorList>
    </citation>
    <scope>NUCLEOTIDE SEQUENCE</scope>
    <source>
        <strain evidence="1">CBS 731.68</strain>
    </source>
</reference>
<accession>A0AAN6Z189</accession>
<keyword evidence="2" id="KW-1185">Reference proteome</keyword>
<organism evidence="1 2">
    <name type="scientific">Parathielavia appendiculata</name>
    <dbReference type="NCBI Taxonomy" id="2587402"/>
    <lineage>
        <taxon>Eukaryota</taxon>
        <taxon>Fungi</taxon>
        <taxon>Dikarya</taxon>
        <taxon>Ascomycota</taxon>
        <taxon>Pezizomycotina</taxon>
        <taxon>Sordariomycetes</taxon>
        <taxon>Sordariomycetidae</taxon>
        <taxon>Sordariales</taxon>
        <taxon>Chaetomiaceae</taxon>
        <taxon>Parathielavia</taxon>
    </lineage>
</organism>